<dbReference type="Pfam" id="PF13511">
    <property type="entry name" value="DUF4124"/>
    <property type="match status" value="1"/>
</dbReference>
<gene>
    <name evidence="4" type="ORF">VVD49_01525</name>
</gene>
<name>A0ABU6JZI7_9RHOO</name>
<feature type="signal peptide" evidence="2">
    <location>
        <begin position="1"/>
        <end position="21"/>
    </location>
</feature>
<protein>
    <submittedName>
        <fullName evidence="4">DUF4124 domain-containing protein</fullName>
    </submittedName>
</protein>
<feature type="compositionally biased region" description="Basic and acidic residues" evidence="1">
    <location>
        <begin position="75"/>
        <end position="93"/>
    </location>
</feature>
<evidence type="ECO:0000313" key="5">
    <source>
        <dbReference type="Proteomes" id="UP001331561"/>
    </source>
</evidence>
<evidence type="ECO:0000313" key="4">
    <source>
        <dbReference type="EMBL" id="MEC5384380.1"/>
    </source>
</evidence>
<evidence type="ECO:0000256" key="2">
    <source>
        <dbReference type="SAM" id="SignalP"/>
    </source>
</evidence>
<evidence type="ECO:0000256" key="1">
    <source>
        <dbReference type="SAM" id="MobiDB-lite"/>
    </source>
</evidence>
<comment type="caution">
    <text evidence="4">The sequence shown here is derived from an EMBL/GenBank/DDBJ whole genome shotgun (WGS) entry which is preliminary data.</text>
</comment>
<feature type="chain" id="PRO_5045372822" evidence="2">
    <location>
        <begin position="22"/>
        <end position="156"/>
    </location>
</feature>
<sequence length="156" mass="17339">MNLSRILVVLLIGVATSAAHADVYKCVEDGGRTTYTNDKPAPGVKGCTLLSRDQPVSSVPGPKKSATPTPSTFPRVDDGTQKSRDNDRRKILEQELSSEEGLLATAKKDLAEQESVRNGDEKNYQKFLDRVQPYRDKVKQHETNITKLKTEINNIR</sequence>
<organism evidence="4 5">
    <name type="scientific">Uliginosibacterium silvisoli</name>
    <dbReference type="NCBI Taxonomy" id="3114758"/>
    <lineage>
        <taxon>Bacteria</taxon>
        <taxon>Pseudomonadati</taxon>
        <taxon>Pseudomonadota</taxon>
        <taxon>Betaproteobacteria</taxon>
        <taxon>Rhodocyclales</taxon>
        <taxon>Zoogloeaceae</taxon>
        <taxon>Uliginosibacterium</taxon>
    </lineage>
</organism>
<accession>A0ABU6JZI7</accession>
<feature type="region of interest" description="Disordered" evidence="1">
    <location>
        <begin position="30"/>
        <end position="124"/>
    </location>
</feature>
<dbReference type="RefSeq" id="WP_327597360.1">
    <property type="nucleotide sequence ID" value="NZ_JAYXHS010000001.1"/>
</dbReference>
<proteinExistence type="predicted"/>
<feature type="domain" description="DUF4124" evidence="3">
    <location>
        <begin position="12"/>
        <end position="60"/>
    </location>
</feature>
<dbReference type="Proteomes" id="UP001331561">
    <property type="component" value="Unassembled WGS sequence"/>
</dbReference>
<evidence type="ECO:0000259" key="3">
    <source>
        <dbReference type="Pfam" id="PF13511"/>
    </source>
</evidence>
<keyword evidence="5" id="KW-1185">Reference proteome</keyword>
<reference evidence="4 5" key="1">
    <citation type="submission" date="2024-01" db="EMBL/GenBank/DDBJ databases">
        <title>Uliginosibacterium soil sp. nov.</title>
        <authorList>
            <person name="Lv Y."/>
        </authorList>
    </citation>
    <scope>NUCLEOTIDE SEQUENCE [LARGE SCALE GENOMIC DNA]</scope>
    <source>
        <strain evidence="4 5">H3</strain>
    </source>
</reference>
<keyword evidence="2" id="KW-0732">Signal</keyword>
<dbReference type="InterPro" id="IPR025392">
    <property type="entry name" value="DUF4124"/>
</dbReference>
<feature type="compositionally biased region" description="Basic and acidic residues" evidence="1">
    <location>
        <begin position="106"/>
        <end position="124"/>
    </location>
</feature>
<dbReference type="EMBL" id="JAYXHS010000001">
    <property type="protein sequence ID" value="MEC5384380.1"/>
    <property type="molecule type" value="Genomic_DNA"/>
</dbReference>